<dbReference type="KEGG" id="cdep:91087987"/>
<reference evidence="3" key="1">
    <citation type="submission" date="2016-06" db="EMBL/GenBank/DDBJ databases">
        <authorList>
            <person name="Cuomo C."/>
            <person name="Litvintseva A."/>
            <person name="Heitman J."/>
            <person name="Chen Y."/>
            <person name="Sun S."/>
            <person name="Springer D."/>
            <person name="Dromer F."/>
            <person name="Young S."/>
            <person name="Zeng Q."/>
            <person name="Chapman S."/>
            <person name="Gujja S."/>
            <person name="Saif S."/>
            <person name="Birren B."/>
        </authorList>
    </citation>
    <scope>NUCLEOTIDE SEQUENCE</scope>
    <source>
        <strain evidence="3">CBS 7841</strain>
    </source>
</reference>
<proteinExistence type="predicted"/>
<keyword evidence="1" id="KW-0677">Repeat</keyword>
<dbReference type="AlphaFoldDB" id="A0A1E3IGS9"/>
<gene>
    <name evidence="3" type="ORF">L203_103777</name>
</gene>
<reference evidence="3" key="2">
    <citation type="journal article" date="2022" name="Elife">
        <title>Obligate sexual reproduction of a homothallic fungus closely related to the Cryptococcus pathogenic species complex.</title>
        <authorList>
            <person name="Passer A.R."/>
            <person name="Clancey S.A."/>
            <person name="Shea T."/>
            <person name="David-Palma M."/>
            <person name="Averette A.F."/>
            <person name="Boekhout T."/>
            <person name="Porcel B.M."/>
            <person name="Nowrousian M."/>
            <person name="Cuomo C.A."/>
            <person name="Sun S."/>
            <person name="Heitman J."/>
            <person name="Coelho M.A."/>
        </authorList>
    </citation>
    <scope>NUCLEOTIDE SEQUENCE</scope>
    <source>
        <strain evidence="3">CBS 7841</strain>
    </source>
</reference>
<dbReference type="RefSeq" id="XP_066069266.1">
    <property type="nucleotide sequence ID" value="XM_066213169.1"/>
</dbReference>
<sequence length="993" mass="111078">MLPRSRQVYAKRLASVVYSASGSVSQPLPAESSQRAFLRVTASRHVHFNATELEVDKAETSKSMAPTDGDISSSMAAAAWVTAEDNLSTGAHQTHHWQGYIPRLNDTQDRQSKDASTLHILNQKPPAKNLDEWLESYEPSQLPPSPLPPLEAFRGLIPSHPLLALLTLPKLSHGDLFAVRHGELRLLLQGATRVAREAPSILLRISPEDSAKALRILRAMIYALPSQRTSADPFMGKYLRGKVLRNLLTLCYRLDCHSLAKSIFQERLREQLATEADPSILPFEAIAIDLASAHGWKLIVELFSPETFPHRYYTSKLVAIYMQAHFGINKSSKVPKIFELYNVLNLQPTVDAVNYLIQAFLELGDLPTARIIAQEANMKKGTDYAAQQLAILRGYRHLGFRKDLEKRVLEDIEKLQLPLQTELLHALVRLRLDAGDLDGAKQLLNRFDLSEWAQQTDGQVQPSSKTGNLLFIVTAKKGDMEEVKAIWTRMCTKPETLDDEVIETLLRALLNRKQFDDALAVLQSTLPSPPPSTSFWVMPKGVKPGIRSLNFCLGAFSREQGLEGFERVMVFMHTLGLEPDDLTLKVIVDFARSSLHHTPYDLASLVSRITETTPNLPPNQSLLDTLLADAVSASHKSKKSRPIPPPFAPSTSEDTFHPTAGLVLSPKFYDSISSLITSLESVDSRSTSRSLANRLRYDAMTKASISRVPSARIVWNSLITRGFNPEERHILALMQGYADAGHMYEVQDLLDLATQVGIPASKSMLFILLLGWSRKNRPHRAQEAYERIKTLGEGKLDLKTVTALIQAYVWAGKYKEAVQLYHTDLVPLGVPLDGKATTVVAQALRSTGDIKGALALMGTRGQVLGEAGRRAVRNIRQWTMRAVRRGPEGEREEMKLLLETANKMLQDDLMARPKNQRQWAGLCKSTRQRLERAWTGSATQVDEDMEEKVGRYGRRKLGRKIVVGSGQRVGVNALETRRHRRRWVKRKKLTEAP</sequence>
<dbReference type="Pfam" id="PF23276">
    <property type="entry name" value="TPR_24"/>
    <property type="match status" value="1"/>
</dbReference>
<dbReference type="InterPro" id="IPR051114">
    <property type="entry name" value="Mito_RNA_Proc_CCM1"/>
</dbReference>
<dbReference type="GO" id="GO:0003729">
    <property type="term" value="F:mRNA binding"/>
    <property type="evidence" value="ECO:0007669"/>
    <property type="project" value="TreeGrafter"/>
</dbReference>
<dbReference type="Gene3D" id="1.25.40.10">
    <property type="entry name" value="Tetratricopeptide repeat domain"/>
    <property type="match status" value="2"/>
</dbReference>
<evidence type="ECO:0000313" key="4">
    <source>
        <dbReference type="Proteomes" id="UP000094043"/>
    </source>
</evidence>
<dbReference type="GO" id="GO:0007005">
    <property type="term" value="P:mitochondrion organization"/>
    <property type="evidence" value="ECO:0007669"/>
    <property type="project" value="TreeGrafter"/>
</dbReference>
<dbReference type="InterPro" id="IPR057027">
    <property type="entry name" value="TPR_mt"/>
</dbReference>
<dbReference type="OrthoDB" id="185373at2759"/>
<feature type="domain" description="Pentatricopeptide repeat-containing protein-mitochondrial" evidence="2">
    <location>
        <begin position="714"/>
        <end position="822"/>
    </location>
</feature>
<evidence type="ECO:0000256" key="1">
    <source>
        <dbReference type="ARBA" id="ARBA00022737"/>
    </source>
</evidence>
<accession>A0A1E3IGS9</accession>
<dbReference type="InterPro" id="IPR011990">
    <property type="entry name" value="TPR-like_helical_dom_sf"/>
</dbReference>
<dbReference type="Proteomes" id="UP000094043">
    <property type="component" value="Chromosome 4"/>
</dbReference>
<dbReference type="GO" id="GO:0005739">
    <property type="term" value="C:mitochondrion"/>
    <property type="evidence" value="ECO:0007669"/>
    <property type="project" value="TreeGrafter"/>
</dbReference>
<evidence type="ECO:0000259" key="2">
    <source>
        <dbReference type="Pfam" id="PF23276"/>
    </source>
</evidence>
<dbReference type="PANTHER" id="PTHR47934">
    <property type="entry name" value="PENTATRICOPEPTIDE REPEAT-CONTAINING PROTEIN PET309, MITOCHONDRIAL"/>
    <property type="match status" value="1"/>
</dbReference>
<organism evidence="3 4">
    <name type="scientific">Cryptococcus depauperatus CBS 7841</name>
    <dbReference type="NCBI Taxonomy" id="1295531"/>
    <lineage>
        <taxon>Eukaryota</taxon>
        <taxon>Fungi</taxon>
        <taxon>Dikarya</taxon>
        <taxon>Basidiomycota</taxon>
        <taxon>Agaricomycotina</taxon>
        <taxon>Tremellomycetes</taxon>
        <taxon>Tremellales</taxon>
        <taxon>Cryptococcaceae</taxon>
        <taxon>Cryptococcus</taxon>
    </lineage>
</organism>
<keyword evidence="4" id="KW-1185">Reference proteome</keyword>
<dbReference type="EMBL" id="CP143787">
    <property type="protein sequence ID" value="WVN88566.1"/>
    <property type="molecule type" value="Genomic_DNA"/>
</dbReference>
<name>A0A1E3IGS9_9TREE</name>
<evidence type="ECO:0000313" key="3">
    <source>
        <dbReference type="EMBL" id="WVN88566.1"/>
    </source>
</evidence>
<reference evidence="3" key="3">
    <citation type="submission" date="2024-01" db="EMBL/GenBank/DDBJ databases">
        <authorList>
            <person name="Coelho M.A."/>
            <person name="David-Palma M."/>
            <person name="Shea T."/>
            <person name="Sun S."/>
            <person name="Cuomo C.A."/>
            <person name="Heitman J."/>
        </authorList>
    </citation>
    <scope>NUCLEOTIDE SEQUENCE</scope>
    <source>
        <strain evidence="3">CBS 7841</strain>
    </source>
</reference>
<dbReference type="GeneID" id="91087987"/>
<dbReference type="VEuPathDB" id="FungiDB:L203_03724"/>
<dbReference type="GO" id="GO:0006396">
    <property type="term" value="P:RNA processing"/>
    <property type="evidence" value="ECO:0007669"/>
    <property type="project" value="TreeGrafter"/>
</dbReference>
<protein>
    <recommendedName>
        <fullName evidence="2">Pentatricopeptide repeat-containing protein-mitochondrial domain-containing protein</fullName>
    </recommendedName>
</protein>
<dbReference type="PANTHER" id="PTHR47934:SF6">
    <property type="entry name" value="MITOCHONDRIAL GROUP I INTRON SPLICING FACTOR CCM1-RELATED"/>
    <property type="match status" value="1"/>
</dbReference>